<dbReference type="Pfam" id="PF07859">
    <property type="entry name" value="Abhydrolase_3"/>
    <property type="match status" value="1"/>
</dbReference>
<evidence type="ECO:0000313" key="3">
    <source>
        <dbReference type="EMBL" id="GKV05068.1"/>
    </source>
</evidence>
<comment type="similarity">
    <text evidence="1">Belongs to the 'GDXG' lipolytic enzyme family.</text>
</comment>
<name>A0AAV5J3P5_9ROSI</name>
<dbReference type="EMBL" id="BPVZ01000022">
    <property type="protein sequence ID" value="GKV05068.1"/>
    <property type="molecule type" value="Genomic_DNA"/>
</dbReference>
<dbReference type="InterPro" id="IPR013094">
    <property type="entry name" value="AB_hydrolase_3"/>
</dbReference>
<dbReference type="InterPro" id="IPR029058">
    <property type="entry name" value="AB_hydrolase_fold"/>
</dbReference>
<dbReference type="Gene3D" id="3.40.50.1820">
    <property type="entry name" value="alpha/beta hydrolase"/>
    <property type="match status" value="1"/>
</dbReference>
<sequence>MSAQTVPQPLVIDPFKLLHLTLNPDGTLSRNPAVYLTVEATPDPNHPTPVLSKDIPINPSKSTRARIYLPRQALDFLSPPATKLPLIVYYHGGGFILSSVDSIYCHDFCVNIAAEIPAVIVSTGYRLAPEHRLPAAYDDAVEALYSIKSSSEDWLVKYADFSNCFLMGTSAGGNIAYHAGLRAATVVDELLPLRIRGLILHQPFFSGVQRSGSELRNMNVPVFPLAVADMMWDLSLPAGADRDHEFCNPMVEGGSKLLVKVKSEGWRVVIIGCEGDLLVDRQKELVKLMEEKGVEVVGHFTVGGYHGVELLDVSRAKAMYVIIKDFLSSPKLATLA</sequence>
<proteinExistence type="inferred from homology"/>
<comment type="caution">
    <text evidence="3">The sequence shown here is derived from an EMBL/GenBank/DDBJ whole genome shotgun (WGS) entry which is preliminary data.</text>
</comment>
<gene>
    <name evidence="3" type="ORF">SLEP1_g17113</name>
</gene>
<evidence type="ECO:0000313" key="4">
    <source>
        <dbReference type="Proteomes" id="UP001054252"/>
    </source>
</evidence>
<dbReference type="InterPro" id="IPR050466">
    <property type="entry name" value="Carboxylest/Gibb_receptor"/>
</dbReference>
<dbReference type="AlphaFoldDB" id="A0AAV5J3P5"/>
<evidence type="ECO:0000256" key="1">
    <source>
        <dbReference type="ARBA" id="ARBA00010515"/>
    </source>
</evidence>
<evidence type="ECO:0000259" key="2">
    <source>
        <dbReference type="Pfam" id="PF07859"/>
    </source>
</evidence>
<dbReference type="PANTHER" id="PTHR23024:SF546">
    <property type="entry name" value="CARBOXYLESTERASE 120-RELATED"/>
    <property type="match status" value="1"/>
</dbReference>
<reference evidence="3 4" key="1">
    <citation type="journal article" date="2021" name="Commun. Biol.">
        <title>The genome of Shorea leprosula (Dipterocarpaceae) highlights the ecological relevance of drought in aseasonal tropical rainforests.</title>
        <authorList>
            <person name="Ng K.K.S."/>
            <person name="Kobayashi M.J."/>
            <person name="Fawcett J.A."/>
            <person name="Hatakeyama M."/>
            <person name="Paape T."/>
            <person name="Ng C.H."/>
            <person name="Ang C.C."/>
            <person name="Tnah L.H."/>
            <person name="Lee C.T."/>
            <person name="Nishiyama T."/>
            <person name="Sese J."/>
            <person name="O'Brien M.J."/>
            <person name="Copetti D."/>
            <person name="Mohd Noor M.I."/>
            <person name="Ong R.C."/>
            <person name="Putra M."/>
            <person name="Sireger I.Z."/>
            <person name="Indrioko S."/>
            <person name="Kosugi Y."/>
            <person name="Izuno A."/>
            <person name="Isagi Y."/>
            <person name="Lee S.L."/>
            <person name="Shimizu K.K."/>
        </authorList>
    </citation>
    <scope>NUCLEOTIDE SEQUENCE [LARGE SCALE GENOMIC DNA]</scope>
    <source>
        <strain evidence="3">214</strain>
    </source>
</reference>
<accession>A0AAV5J3P5</accession>
<dbReference type="Proteomes" id="UP001054252">
    <property type="component" value="Unassembled WGS sequence"/>
</dbReference>
<keyword evidence="4" id="KW-1185">Reference proteome</keyword>
<protein>
    <recommendedName>
        <fullName evidence="2">Alpha/beta hydrolase fold-3 domain-containing protein</fullName>
    </recommendedName>
</protein>
<organism evidence="3 4">
    <name type="scientific">Rubroshorea leprosula</name>
    <dbReference type="NCBI Taxonomy" id="152421"/>
    <lineage>
        <taxon>Eukaryota</taxon>
        <taxon>Viridiplantae</taxon>
        <taxon>Streptophyta</taxon>
        <taxon>Embryophyta</taxon>
        <taxon>Tracheophyta</taxon>
        <taxon>Spermatophyta</taxon>
        <taxon>Magnoliopsida</taxon>
        <taxon>eudicotyledons</taxon>
        <taxon>Gunneridae</taxon>
        <taxon>Pentapetalae</taxon>
        <taxon>rosids</taxon>
        <taxon>malvids</taxon>
        <taxon>Malvales</taxon>
        <taxon>Dipterocarpaceae</taxon>
        <taxon>Rubroshorea</taxon>
    </lineage>
</organism>
<dbReference type="SUPFAM" id="SSF53474">
    <property type="entry name" value="alpha/beta-Hydrolases"/>
    <property type="match status" value="1"/>
</dbReference>
<feature type="domain" description="Alpha/beta hydrolase fold-3" evidence="2">
    <location>
        <begin position="87"/>
        <end position="308"/>
    </location>
</feature>
<dbReference type="GO" id="GO:0016787">
    <property type="term" value="F:hydrolase activity"/>
    <property type="evidence" value="ECO:0007669"/>
    <property type="project" value="InterPro"/>
</dbReference>
<dbReference type="PANTHER" id="PTHR23024">
    <property type="entry name" value="ARYLACETAMIDE DEACETYLASE"/>
    <property type="match status" value="1"/>
</dbReference>